<reference evidence="1" key="1">
    <citation type="submission" date="2021-03" db="EMBL/GenBank/DDBJ databases">
        <title>Revisited historic fungal species revealed as producer of novel bioactive compounds through whole genome sequencing and comparative genomics.</title>
        <authorList>
            <person name="Vignolle G.A."/>
            <person name="Hochenegger N."/>
            <person name="Mach R.L."/>
            <person name="Mach-Aigner A.R."/>
            <person name="Javad Rahimi M."/>
            <person name="Salim K.A."/>
            <person name="Chan C.M."/>
            <person name="Lim L.B.L."/>
            <person name="Cai F."/>
            <person name="Druzhinina I.S."/>
            <person name="U'Ren J.M."/>
            <person name="Derntl C."/>
        </authorList>
    </citation>
    <scope>NUCLEOTIDE SEQUENCE</scope>
    <source>
        <strain evidence="1">TUCIM 5799</strain>
    </source>
</reference>
<dbReference type="Proteomes" id="UP000829685">
    <property type="component" value="Unassembled WGS sequence"/>
</dbReference>
<proteinExistence type="predicted"/>
<protein>
    <submittedName>
        <fullName evidence="1">Uncharacterized protein</fullName>
    </submittedName>
</protein>
<dbReference type="EMBL" id="JAFIMR010000014">
    <property type="protein sequence ID" value="KAI1870048.1"/>
    <property type="molecule type" value="Genomic_DNA"/>
</dbReference>
<organism evidence="1 2">
    <name type="scientific">Neoarthrinium moseri</name>
    <dbReference type="NCBI Taxonomy" id="1658444"/>
    <lineage>
        <taxon>Eukaryota</taxon>
        <taxon>Fungi</taxon>
        <taxon>Dikarya</taxon>
        <taxon>Ascomycota</taxon>
        <taxon>Pezizomycotina</taxon>
        <taxon>Sordariomycetes</taxon>
        <taxon>Xylariomycetidae</taxon>
        <taxon>Amphisphaeriales</taxon>
        <taxon>Apiosporaceae</taxon>
        <taxon>Neoarthrinium</taxon>
    </lineage>
</organism>
<dbReference type="AlphaFoldDB" id="A0A9Q0ALX0"/>
<evidence type="ECO:0000313" key="1">
    <source>
        <dbReference type="EMBL" id="KAI1870048.1"/>
    </source>
</evidence>
<sequence length="229" mass="25865">MQTQCTMSKGDRARRLLRLHPESWFRGYTIEERDRALLDADNVSFVDYTAGNYVRKLFHMKRGEQFGETDWTVEADDDCKKKVAQAGGAIVGYGPFPDSSIPWVSMTVNTKIKCAKDAGTSWGYLSTHPSNIRIFRGPPNTCPDHPWDAMILRDCHTNSSNFHRIDQIASRKWDILAMKMCEDYDHPWVVVSVKDAGEAARPERDCNDAHECGCIRDPNDGPVGPCGPR</sequence>
<keyword evidence="2" id="KW-1185">Reference proteome</keyword>
<name>A0A9Q0ALX0_9PEZI</name>
<gene>
    <name evidence="1" type="ORF">JX265_006218</name>
</gene>
<evidence type="ECO:0000313" key="2">
    <source>
        <dbReference type="Proteomes" id="UP000829685"/>
    </source>
</evidence>
<comment type="caution">
    <text evidence="1">The sequence shown here is derived from an EMBL/GenBank/DDBJ whole genome shotgun (WGS) entry which is preliminary data.</text>
</comment>
<accession>A0A9Q0ALX0</accession>